<dbReference type="EMBL" id="BAABAH010000005">
    <property type="protein sequence ID" value="GAA3817978.1"/>
    <property type="molecule type" value="Genomic_DNA"/>
</dbReference>
<evidence type="ECO:0000256" key="1">
    <source>
        <dbReference type="SAM" id="SignalP"/>
    </source>
</evidence>
<dbReference type="Pfam" id="PF07510">
    <property type="entry name" value="GmrSD_C"/>
    <property type="match status" value="1"/>
</dbReference>
<dbReference type="Proteomes" id="UP001501821">
    <property type="component" value="Unassembled WGS sequence"/>
</dbReference>
<evidence type="ECO:0000313" key="3">
    <source>
        <dbReference type="EMBL" id="GAA3817978.1"/>
    </source>
</evidence>
<feature type="domain" description="GmrSD restriction endonucleases C-terminal" evidence="2">
    <location>
        <begin position="97"/>
        <end position="199"/>
    </location>
</feature>
<feature type="signal peptide" evidence="1">
    <location>
        <begin position="1"/>
        <end position="23"/>
    </location>
</feature>
<feature type="chain" id="PRO_5045904671" evidence="1">
    <location>
        <begin position="24"/>
        <end position="227"/>
    </location>
</feature>
<dbReference type="PANTHER" id="PTHR24094">
    <property type="entry name" value="SECRETED PROTEIN"/>
    <property type="match status" value="1"/>
</dbReference>
<comment type="caution">
    <text evidence="3">The sequence shown here is derived from an EMBL/GenBank/DDBJ whole genome shotgun (WGS) entry which is preliminary data.</text>
</comment>
<protein>
    <submittedName>
        <fullName evidence="3">HNH endonuclease family protein</fullName>
    </submittedName>
</protein>
<keyword evidence="3" id="KW-0255">Endonuclease</keyword>
<keyword evidence="3" id="KW-0378">Hydrolase</keyword>
<sequence>MNRIAPATLVAALALSVLPSAHAEADRPARVRSTYDGTVVAALDSLKVKREHRDGYDRDLFPLWDSQGGGCSTRDVVLIDESKDPDTAPDGDCDYTGRWRSAYDGVTTTDPSTFDIDHRVPLAEAWDSGAWRWTTATRERYANDLGDPRPLIAVSASSNRSKGDREPQDWMPAKRQCTYLVQWVVVKVRWHLAVNRREKRFVERDLGDLGCGNPTITVRRAPVHYAP</sequence>
<keyword evidence="3" id="KW-0540">Nuclease</keyword>
<gene>
    <name evidence="3" type="ORF">GCM10022242_19890</name>
</gene>
<dbReference type="InterPro" id="IPR011089">
    <property type="entry name" value="GmrSD_C"/>
</dbReference>
<proteinExistence type="predicted"/>
<dbReference type="PANTHER" id="PTHR24094:SF15">
    <property type="entry name" value="AMP-DEPENDENT SYNTHETASE_LIGASE DOMAIN-CONTAINING PROTEIN-RELATED"/>
    <property type="match status" value="1"/>
</dbReference>
<evidence type="ECO:0000313" key="4">
    <source>
        <dbReference type="Proteomes" id="UP001501821"/>
    </source>
</evidence>
<reference evidence="4" key="1">
    <citation type="journal article" date="2019" name="Int. J. Syst. Evol. Microbiol.">
        <title>The Global Catalogue of Microorganisms (GCM) 10K type strain sequencing project: providing services to taxonomists for standard genome sequencing and annotation.</title>
        <authorList>
            <consortium name="The Broad Institute Genomics Platform"/>
            <consortium name="The Broad Institute Genome Sequencing Center for Infectious Disease"/>
            <person name="Wu L."/>
            <person name="Ma J."/>
        </authorList>
    </citation>
    <scope>NUCLEOTIDE SEQUENCE [LARGE SCALE GENOMIC DNA]</scope>
    <source>
        <strain evidence="4">JCM 16953</strain>
    </source>
</reference>
<accession>A0ABP7IGS0</accession>
<name>A0ABP7IGS0_9ACTN</name>
<keyword evidence="1" id="KW-0732">Signal</keyword>
<organism evidence="3 4">
    <name type="scientific">Nocardioides panacisoli</name>
    <dbReference type="NCBI Taxonomy" id="627624"/>
    <lineage>
        <taxon>Bacteria</taxon>
        <taxon>Bacillati</taxon>
        <taxon>Actinomycetota</taxon>
        <taxon>Actinomycetes</taxon>
        <taxon>Propionibacteriales</taxon>
        <taxon>Nocardioidaceae</taxon>
        <taxon>Nocardioides</taxon>
    </lineage>
</organism>
<keyword evidence="4" id="KW-1185">Reference proteome</keyword>
<evidence type="ECO:0000259" key="2">
    <source>
        <dbReference type="Pfam" id="PF07510"/>
    </source>
</evidence>
<dbReference type="RefSeq" id="WP_344774854.1">
    <property type="nucleotide sequence ID" value="NZ_BAABAH010000005.1"/>
</dbReference>
<dbReference type="GO" id="GO:0004519">
    <property type="term" value="F:endonuclease activity"/>
    <property type="evidence" value="ECO:0007669"/>
    <property type="project" value="UniProtKB-KW"/>
</dbReference>